<evidence type="ECO:0000256" key="6">
    <source>
        <dbReference type="ARBA" id="ARBA00023242"/>
    </source>
</evidence>
<feature type="domain" description="Xylanolytic transcriptional activator regulatory" evidence="8">
    <location>
        <begin position="152"/>
        <end position="239"/>
    </location>
</feature>
<dbReference type="CDD" id="cd12148">
    <property type="entry name" value="fungal_TF_MHR"/>
    <property type="match status" value="1"/>
</dbReference>
<keyword evidence="5" id="KW-0804">Transcription</keyword>
<dbReference type="PANTHER" id="PTHR31313:SF86">
    <property type="entry name" value="ZN(2)-C6 FUNGAL-TYPE DOMAIN-CONTAINING PROTEIN"/>
    <property type="match status" value="1"/>
</dbReference>
<organism evidence="9 10">
    <name type="scientific">Penicillium desertorum</name>
    <dbReference type="NCBI Taxonomy" id="1303715"/>
    <lineage>
        <taxon>Eukaryota</taxon>
        <taxon>Fungi</taxon>
        <taxon>Dikarya</taxon>
        <taxon>Ascomycota</taxon>
        <taxon>Pezizomycotina</taxon>
        <taxon>Eurotiomycetes</taxon>
        <taxon>Eurotiomycetidae</taxon>
        <taxon>Eurotiales</taxon>
        <taxon>Aspergillaceae</taxon>
        <taxon>Penicillium</taxon>
    </lineage>
</organism>
<keyword evidence="1" id="KW-0479">Metal-binding</keyword>
<evidence type="ECO:0000256" key="2">
    <source>
        <dbReference type="ARBA" id="ARBA00022833"/>
    </source>
</evidence>
<evidence type="ECO:0000256" key="7">
    <source>
        <dbReference type="SAM" id="MobiDB-lite"/>
    </source>
</evidence>
<evidence type="ECO:0000259" key="8">
    <source>
        <dbReference type="SMART" id="SM00906"/>
    </source>
</evidence>
<reference evidence="9" key="1">
    <citation type="submission" date="2022-12" db="EMBL/GenBank/DDBJ databases">
        <authorList>
            <person name="Petersen C."/>
        </authorList>
    </citation>
    <scope>NUCLEOTIDE SEQUENCE</scope>
    <source>
        <strain evidence="9">IBT 17660</strain>
    </source>
</reference>
<evidence type="ECO:0000256" key="1">
    <source>
        <dbReference type="ARBA" id="ARBA00022723"/>
    </source>
</evidence>
<feature type="region of interest" description="Disordered" evidence="7">
    <location>
        <begin position="475"/>
        <end position="515"/>
    </location>
</feature>
<dbReference type="SMART" id="SM00906">
    <property type="entry name" value="Fungal_trans"/>
    <property type="match status" value="1"/>
</dbReference>
<name>A0A9W9X907_9EURO</name>
<sequence length="559" mass="64020">MPPTTSRVRLVEQLDLLRIHQAAEKARLFANSALQFQKEWTYMTERKFDLDGLDFDTAWNLLQLHWNHHHQAYLITYRPAIMHSLATNGPYVNKLLLNAIFLASALRRLNRQAVTHCEQLTVAELERSSVASAVAFNIISSSLVSRGYQTAGWHYSGLGYRMIIDLGLHVDSHKVHFTHSDPSQTVHSFTEVDRELHRRVYWGAYMNDKFQSLYFGRQPALMTSGAEPSRECLDTFEELELWEPYVDSTSLVSPSTYEPQPAYTVSTFHSFICLADIMAGIVTSLYSPQVQFQSKDRILESTAELQKRLELWRLNLPTHLQYEPSWGKAPPAHRFNPPMTFHMLHILLHRPFLQEGHLCHLRNMNDNAHREICLSSAIQIYELAKVYRDNFSLRRATYMFSYCRICAASVIPFAASDPDDPSQWHMIGWFWIALKELQNGANFRMRRPIMIIRSLIEHAGLDLDSILAQTTGLGTGTRPVHGTKSHLDHGDIRVPGVEDESGLPPAQGPDPDGQVDVLEDHDFQRLCQDLFSREIDGRGAPQENGFYEDALLYGLFRQT</sequence>
<evidence type="ECO:0000256" key="3">
    <source>
        <dbReference type="ARBA" id="ARBA00023015"/>
    </source>
</evidence>
<keyword evidence="10" id="KW-1185">Reference proteome</keyword>
<dbReference type="InterPro" id="IPR007219">
    <property type="entry name" value="XnlR_reg_dom"/>
</dbReference>
<dbReference type="GO" id="GO:0003677">
    <property type="term" value="F:DNA binding"/>
    <property type="evidence" value="ECO:0007669"/>
    <property type="project" value="UniProtKB-KW"/>
</dbReference>
<evidence type="ECO:0000256" key="4">
    <source>
        <dbReference type="ARBA" id="ARBA00023125"/>
    </source>
</evidence>
<keyword evidence="4" id="KW-0238">DNA-binding</keyword>
<evidence type="ECO:0000256" key="5">
    <source>
        <dbReference type="ARBA" id="ARBA00023163"/>
    </source>
</evidence>
<dbReference type="AlphaFoldDB" id="A0A9W9X907"/>
<protein>
    <recommendedName>
        <fullName evidence="8">Xylanolytic transcriptional activator regulatory domain-containing protein</fullName>
    </recommendedName>
</protein>
<dbReference type="GO" id="GO:0008270">
    <property type="term" value="F:zinc ion binding"/>
    <property type="evidence" value="ECO:0007669"/>
    <property type="project" value="InterPro"/>
</dbReference>
<evidence type="ECO:0000313" key="10">
    <source>
        <dbReference type="Proteomes" id="UP001147760"/>
    </source>
</evidence>
<reference evidence="9" key="2">
    <citation type="journal article" date="2023" name="IMA Fungus">
        <title>Comparative genomic study of the Penicillium genus elucidates a diverse pangenome and 15 lateral gene transfer events.</title>
        <authorList>
            <person name="Petersen C."/>
            <person name="Sorensen T."/>
            <person name="Nielsen M.R."/>
            <person name="Sondergaard T.E."/>
            <person name="Sorensen J.L."/>
            <person name="Fitzpatrick D.A."/>
            <person name="Frisvad J.C."/>
            <person name="Nielsen K.L."/>
        </authorList>
    </citation>
    <scope>NUCLEOTIDE SEQUENCE</scope>
    <source>
        <strain evidence="9">IBT 17660</strain>
    </source>
</reference>
<keyword evidence="3" id="KW-0805">Transcription regulation</keyword>
<proteinExistence type="predicted"/>
<dbReference type="GO" id="GO:0006351">
    <property type="term" value="P:DNA-templated transcription"/>
    <property type="evidence" value="ECO:0007669"/>
    <property type="project" value="InterPro"/>
</dbReference>
<gene>
    <name evidence="9" type="ORF">N7530_000175</name>
</gene>
<dbReference type="InterPro" id="IPR051615">
    <property type="entry name" value="Transcr_Regulatory_Elem"/>
</dbReference>
<keyword evidence="2" id="KW-0862">Zinc</keyword>
<keyword evidence="6" id="KW-0539">Nucleus</keyword>
<evidence type="ECO:0000313" key="9">
    <source>
        <dbReference type="EMBL" id="KAJ5485875.1"/>
    </source>
</evidence>
<dbReference type="PANTHER" id="PTHR31313">
    <property type="entry name" value="TY1 ENHANCER ACTIVATOR"/>
    <property type="match status" value="1"/>
</dbReference>
<dbReference type="EMBL" id="JAPWDO010000001">
    <property type="protein sequence ID" value="KAJ5485875.1"/>
    <property type="molecule type" value="Genomic_DNA"/>
</dbReference>
<dbReference type="OrthoDB" id="2154091at2759"/>
<comment type="caution">
    <text evidence="9">The sequence shown here is derived from an EMBL/GenBank/DDBJ whole genome shotgun (WGS) entry which is preliminary data.</text>
</comment>
<dbReference type="Proteomes" id="UP001147760">
    <property type="component" value="Unassembled WGS sequence"/>
</dbReference>
<dbReference type="Pfam" id="PF04082">
    <property type="entry name" value="Fungal_trans"/>
    <property type="match status" value="1"/>
</dbReference>
<accession>A0A9W9X907</accession>